<dbReference type="Proteomes" id="UP001175000">
    <property type="component" value="Unassembled WGS sequence"/>
</dbReference>
<evidence type="ECO:0000256" key="8">
    <source>
        <dbReference type="ARBA" id="ARBA00022833"/>
    </source>
</evidence>
<feature type="compositionally biased region" description="Acidic residues" evidence="11">
    <location>
        <begin position="370"/>
        <end position="381"/>
    </location>
</feature>
<keyword evidence="14" id="KW-1185">Reference proteome</keyword>
<feature type="region of interest" description="Disordered" evidence="11">
    <location>
        <begin position="1"/>
        <end position="30"/>
    </location>
</feature>
<evidence type="ECO:0000256" key="11">
    <source>
        <dbReference type="SAM" id="MobiDB-lite"/>
    </source>
</evidence>
<comment type="subcellular location">
    <subcellularLocation>
        <location evidence="1">Nucleus</location>
    </subcellularLocation>
</comment>
<dbReference type="GO" id="GO:0061665">
    <property type="term" value="F:SUMO ligase activity"/>
    <property type="evidence" value="ECO:0007669"/>
    <property type="project" value="TreeGrafter"/>
</dbReference>
<dbReference type="Pfam" id="PF11789">
    <property type="entry name" value="zf-Nse"/>
    <property type="match status" value="1"/>
</dbReference>
<feature type="compositionally biased region" description="Basic and acidic residues" evidence="11">
    <location>
        <begin position="157"/>
        <end position="167"/>
    </location>
</feature>
<organism evidence="13 14">
    <name type="scientific">Immersiella caudata</name>
    <dbReference type="NCBI Taxonomy" id="314043"/>
    <lineage>
        <taxon>Eukaryota</taxon>
        <taxon>Fungi</taxon>
        <taxon>Dikarya</taxon>
        <taxon>Ascomycota</taxon>
        <taxon>Pezizomycotina</taxon>
        <taxon>Sordariomycetes</taxon>
        <taxon>Sordariomycetidae</taxon>
        <taxon>Sordariales</taxon>
        <taxon>Lasiosphaeriaceae</taxon>
        <taxon>Immersiella</taxon>
    </lineage>
</organism>
<keyword evidence="4" id="KW-0808">Transferase</keyword>
<evidence type="ECO:0000256" key="10">
    <source>
        <dbReference type="PROSITE-ProRule" id="PRU00452"/>
    </source>
</evidence>
<dbReference type="PANTHER" id="PTHR21330:SF1">
    <property type="entry name" value="E3 SUMO-PROTEIN LIGASE NSE2"/>
    <property type="match status" value="1"/>
</dbReference>
<dbReference type="GO" id="GO:0005634">
    <property type="term" value="C:nucleus"/>
    <property type="evidence" value="ECO:0007669"/>
    <property type="project" value="UniProtKB-SubCell"/>
</dbReference>
<dbReference type="GO" id="GO:0000724">
    <property type="term" value="P:double-strand break repair via homologous recombination"/>
    <property type="evidence" value="ECO:0007669"/>
    <property type="project" value="InterPro"/>
</dbReference>
<evidence type="ECO:0000256" key="3">
    <source>
        <dbReference type="ARBA" id="ARBA00008212"/>
    </source>
</evidence>
<gene>
    <name evidence="13" type="ORF">B0T14DRAFT_434685</name>
</gene>
<evidence type="ECO:0000256" key="5">
    <source>
        <dbReference type="ARBA" id="ARBA00022723"/>
    </source>
</evidence>
<dbReference type="CDD" id="cd16651">
    <property type="entry name" value="SPL-RING_NSE2"/>
    <property type="match status" value="1"/>
</dbReference>
<feature type="region of interest" description="Disordered" evidence="11">
    <location>
        <begin position="364"/>
        <end position="414"/>
    </location>
</feature>
<dbReference type="GO" id="GO:0016925">
    <property type="term" value="P:protein sumoylation"/>
    <property type="evidence" value="ECO:0007669"/>
    <property type="project" value="TreeGrafter"/>
</dbReference>
<evidence type="ECO:0000313" key="14">
    <source>
        <dbReference type="Proteomes" id="UP001175000"/>
    </source>
</evidence>
<evidence type="ECO:0000256" key="9">
    <source>
        <dbReference type="ARBA" id="ARBA00023242"/>
    </source>
</evidence>
<keyword evidence="9" id="KW-0539">Nucleus</keyword>
<feature type="domain" description="SP-RING-type" evidence="12">
    <location>
        <begin position="282"/>
        <end position="362"/>
    </location>
</feature>
<dbReference type="InterPro" id="IPR004181">
    <property type="entry name" value="Znf_MIZ"/>
</dbReference>
<feature type="compositionally biased region" description="Basic and acidic residues" evidence="11">
    <location>
        <begin position="394"/>
        <end position="405"/>
    </location>
</feature>
<evidence type="ECO:0000256" key="2">
    <source>
        <dbReference type="ARBA" id="ARBA00004718"/>
    </source>
</evidence>
<evidence type="ECO:0000256" key="7">
    <source>
        <dbReference type="ARBA" id="ARBA00022786"/>
    </source>
</evidence>
<comment type="similarity">
    <text evidence="3">Belongs to the NSE2 family.</text>
</comment>
<dbReference type="GO" id="GO:0030915">
    <property type="term" value="C:Smc5-Smc6 complex"/>
    <property type="evidence" value="ECO:0007669"/>
    <property type="project" value="InterPro"/>
</dbReference>
<keyword evidence="7" id="KW-0833">Ubl conjugation pathway</keyword>
<name>A0AA39WKQ1_9PEZI</name>
<dbReference type="SUPFAM" id="SSF57850">
    <property type="entry name" value="RING/U-box"/>
    <property type="match status" value="1"/>
</dbReference>
<dbReference type="Gene3D" id="3.30.40.10">
    <property type="entry name" value="Zinc/RING finger domain, C3HC4 (zinc finger)"/>
    <property type="match status" value="1"/>
</dbReference>
<accession>A0AA39WKQ1</accession>
<keyword evidence="8" id="KW-0862">Zinc</keyword>
<evidence type="ECO:0000259" key="12">
    <source>
        <dbReference type="PROSITE" id="PS51044"/>
    </source>
</evidence>
<dbReference type="PROSITE" id="PS51044">
    <property type="entry name" value="ZF_SP_RING"/>
    <property type="match status" value="1"/>
</dbReference>
<protein>
    <submittedName>
        <fullName evidence="13">Zinc-finger of the MIZ type in Nse subunit-domain-containing protein</fullName>
    </submittedName>
</protein>
<feature type="compositionally biased region" description="Acidic residues" evidence="11">
    <location>
        <begin position="184"/>
        <end position="198"/>
    </location>
</feature>
<evidence type="ECO:0000256" key="1">
    <source>
        <dbReference type="ARBA" id="ARBA00004123"/>
    </source>
</evidence>
<keyword evidence="5" id="KW-0479">Metal-binding</keyword>
<dbReference type="AlphaFoldDB" id="A0AA39WKQ1"/>
<comment type="caution">
    <text evidence="13">The sequence shown here is derived from an EMBL/GenBank/DDBJ whole genome shotgun (WGS) entry which is preliminary data.</text>
</comment>
<dbReference type="InterPro" id="IPR013083">
    <property type="entry name" value="Znf_RING/FYVE/PHD"/>
</dbReference>
<dbReference type="GO" id="GO:0008270">
    <property type="term" value="F:zinc ion binding"/>
    <property type="evidence" value="ECO:0007669"/>
    <property type="project" value="UniProtKB-KW"/>
</dbReference>
<evidence type="ECO:0000256" key="6">
    <source>
        <dbReference type="ARBA" id="ARBA00022771"/>
    </source>
</evidence>
<evidence type="ECO:0000256" key="4">
    <source>
        <dbReference type="ARBA" id="ARBA00022679"/>
    </source>
</evidence>
<dbReference type="InterPro" id="IPR026846">
    <property type="entry name" value="Nse2(Mms21)"/>
</dbReference>
<dbReference type="PANTHER" id="PTHR21330">
    <property type="entry name" value="E3 SUMO-PROTEIN LIGASE NSE2"/>
    <property type="match status" value="1"/>
</dbReference>
<keyword evidence="6 10" id="KW-0863">Zinc-finger</keyword>
<sequence length="414" mass="47025">MAPSRLLQGGSRRPRPEAVEDGTTELPPYEPPVQVLSELAKRNLASLSDNHDSRGYQHHLAKSTDYLRDAVGSINEHLVTQRAQLARLQERSASRGKKSNVEAHLEQSIPELEAAVAELTNRSEAALRRVLDYRAELEDENKVLDGVLQQASAQQPRVERRLKPKPDRRSRRGGEGSQAGIGISDDENDDDEPEDEEMPGAQEETPIHGLPELLKTQREAVASEYNALTVHQRYGQNNEYIAFKQVWHSALRPEDDVPLADASTWFDEQGRPTWHTAPQADEDDELVVERVVVDLKCQLSLVLMTEPYSNKKCKHTFQKSAILDFLKQNRGRAKCPVCSTEIKTEDLYLDKVFQRKVRRHIEAERREREEAENDDDDDDDVVNSSVIAGRSRSVKRERGQSRQVEDVEETEESQ</sequence>
<evidence type="ECO:0000313" key="13">
    <source>
        <dbReference type="EMBL" id="KAK0617203.1"/>
    </source>
</evidence>
<proteinExistence type="inferred from homology"/>
<dbReference type="EMBL" id="JAULSU010000005">
    <property type="protein sequence ID" value="KAK0617203.1"/>
    <property type="molecule type" value="Genomic_DNA"/>
</dbReference>
<comment type="pathway">
    <text evidence="2">Protein modification; protein sumoylation.</text>
</comment>
<feature type="region of interest" description="Disordered" evidence="11">
    <location>
        <begin position="147"/>
        <end position="209"/>
    </location>
</feature>
<reference evidence="13" key="1">
    <citation type="submission" date="2023-06" db="EMBL/GenBank/DDBJ databases">
        <title>Genome-scale phylogeny and comparative genomics of the fungal order Sordariales.</title>
        <authorList>
            <consortium name="Lawrence Berkeley National Laboratory"/>
            <person name="Hensen N."/>
            <person name="Bonometti L."/>
            <person name="Westerberg I."/>
            <person name="Brannstrom I.O."/>
            <person name="Guillou S."/>
            <person name="Cros-Aarteil S."/>
            <person name="Calhoun S."/>
            <person name="Haridas S."/>
            <person name="Kuo A."/>
            <person name="Mondo S."/>
            <person name="Pangilinan J."/>
            <person name="Riley R."/>
            <person name="Labutti K."/>
            <person name="Andreopoulos B."/>
            <person name="Lipzen A."/>
            <person name="Chen C."/>
            <person name="Yanf M."/>
            <person name="Daum C."/>
            <person name="Ng V."/>
            <person name="Clum A."/>
            <person name="Steindorff A."/>
            <person name="Ohm R."/>
            <person name="Martin F."/>
            <person name="Silar P."/>
            <person name="Natvig D."/>
            <person name="Lalanne C."/>
            <person name="Gautier V."/>
            <person name="Ament-Velasquez S.L."/>
            <person name="Kruys A."/>
            <person name="Hutchinson M.I."/>
            <person name="Powell A.J."/>
            <person name="Barry K."/>
            <person name="Miller A.N."/>
            <person name="Grigoriev I.V."/>
            <person name="Debuchy R."/>
            <person name="Gladieux P."/>
            <person name="Thoren M.H."/>
            <person name="Johannesson H."/>
        </authorList>
    </citation>
    <scope>NUCLEOTIDE SEQUENCE</scope>
    <source>
        <strain evidence="13">CBS 606.72</strain>
    </source>
</reference>